<evidence type="ECO:0000313" key="1">
    <source>
        <dbReference type="Proteomes" id="UP000887564"/>
    </source>
</evidence>
<sequence length="70" mass="7510">MTSSGTTFCSSGTDESAEATVFVMGDERDLGDSVLEVRTLGPIDEEKEDEISMNMPPAMAPVSVSILYVY</sequence>
<organism evidence="1 2">
    <name type="scientific">Parascaris equorum</name>
    <name type="common">Equine roundworm</name>
    <dbReference type="NCBI Taxonomy" id="6256"/>
    <lineage>
        <taxon>Eukaryota</taxon>
        <taxon>Metazoa</taxon>
        <taxon>Ecdysozoa</taxon>
        <taxon>Nematoda</taxon>
        <taxon>Chromadorea</taxon>
        <taxon>Rhabditida</taxon>
        <taxon>Spirurina</taxon>
        <taxon>Ascaridomorpha</taxon>
        <taxon>Ascaridoidea</taxon>
        <taxon>Ascarididae</taxon>
        <taxon>Parascaris</taxon>
    </lineage>
</organism>
<dbReference type="WBParaSite" id="PEQ_0000048201-mRNA-1">
    <property type="protein sequence ID" value="PEQ_0000048201-mRNA-1"/>
    <property type="gene ID" value="PEQ_0000048201"/>
</dbReference>
<keyword evidence="1" id="KW-1185">Reference proteome</keyword>
<protein>
    <submittedName>
        <fullName evidence="2">Uncharacterized protein</fullName>
    </submittedName>
</protein>
<evidence type="ECO:0000313" key="2">
    <source>
        <dbReference type="WBParaSite" id="PEQ_0000048201-mRNA-1"/>
    </source>
</evidence>
<accession>A0A914R215</accession>
<dbReference type="Proteomes" id="UP000887564">
    <property type="component" value="Unplaced"/>
</dbReference>
<dbReference type="AlphaFoldDB" id="A0A914R215"/>
<proteinExistence type="predicted"/>
<reference evidence="2" key="1">
    <citation type="submission" date="2022-11" db="UniProtKB">
        <authorList>
            <consortium name="WormBaseParasite"/>
        </authorList>
    </citation>
    <scope>IDENTIFICATION</scope>
</reference>
<name>A0A914R215_PAREQ</name>